<proteinExistence type="predicted"/>
<feature type="region of interest" description="Disordered" evidence="1">
    <location>
        <begin position="74"/>
        <end position="107"/>
    </location>
</feature>
<evidence type="ECO:0008006" key="4">
    <source>
        <dbReference type="Google" id="ProtNLM"/>
    </source>
</evidence>
<protein>
    <recommendedName>
        <fullName evidence="4">Lipoprotein</fullName>
    </recommendedName>
</protein>
<dbReference type="RefSeq" id="WP_393173739.1">
    <property type="nucleotide sequence ID" value="NZ_JBICRM010000034.1"/>
</dbReference>
<comment type="caution">
    <text evidence="2">The sequence shown here is derived from an EMBL/GenBank/DDBJ whole genome shotgun (WGS) entry which is preliminary data.</text>
</comment>
<feature type="compositionally biased region" description="Polar residues" evidence="1">
    <location>
        <begin position="79"/>
        <end position="90"/>
    </location>
</feature>
<name>A0ABW7AQ86_9ACTN</name>
<feature type="compositionally biased region" description="Gly residues" evidence="1">
    <location>
        <begin position="97"/>
        <end position="107"/>
    </location>
</feature>
<reference evidence="2 3" key="1">
    <citation type="submission" date="2024-10" db="EMBL/GenBank/DDBJ databases">
        <authorList>
            <person name="Topkara A.R."/>
            <person name="Saygin H."/>
        </authorList>
    </citation>
    <scope>NUCLEOTIDE SEQUENCE [LARGE SCALE GENOMIC DNA]</scope>
    <source>
        <strain evidence="2 3">M3C6</strain>
    </source>
</reference>
<evidence type="ECO:0000256" key="1">
    <source>
        <dbReference type="SAM" id="MobiDB-lite"/>
    </source>
</evidence>
<dbReference type="EMBL" id="JBICRM010000034">
    <property type="protein sequence ID" value="MFG1709198.1"/>
    <property type="molecule type" value="Genomic_DNA"/>
</dbReference>
<keyword evidence="3" id="KW-1185">Reference proteome</keyword>
<evidence type="ECO:0000313" key="3">
    <source>
        <dbReference type="Proteomes" id="UP001603978"/>
    </source>
</evidence>
<gene>
    <name evidence="2" type="ORF">ACFLIM_39005</name>
</gene>
<accession>A0ABW7AQ86</accession>
<dbReference type="PROSITE" id="PS51257">
    <property type="entry name" value="PROKAR_LIPOPROTEIN"/>
    <property type="match status" value="1"/>
</dbReference>
<evidence type="ECO:0000313" key="2">
    <source>
        <dbReference type="EMBL" id="MFG1709198.1"/>
    </source>
</evidence>
<dbReference type="Proteomes" id="UP001603978">
    <property type="component" value="Unassembled WGS sequence"/>
</dbReference>
<sequence>MKRSRTIELGAVAAIASLVLTACGGTDEQVTADCVEQAAQADGSHRVVDDRYCDDSHGTFVYIYGGGSSRGYVRGGTTVRPTNATITTRSGKVISRGGFGGRGTGGS</sequence>
<organism evidence="2 3">
    <name type="scientific">Nonomuraea marmarensis</name>
    <dbReference type="NCBI Taxonomy" id="3351344"/>
    <lineage>
        <taxon>Bacteria</taxon>
        <taxon>Bacillati</taxon>
        <taxon>Actinomycetota</taxon>
        <taxon>Actinomycetes</taxon>
        <taxon>Streptosporangiales</taxon>
        <taxon>Streptosporangiaceae</taxon>
        <taxon>Nonomuraea</taxon>
    </lineage>
</organism>